<protein>
    <submittedName>
        <fullName evidence="1">Uncharacterized protein</fullName>
    </submittedName>
</protein>
<reference evidence="1 2" key="1">
    <citation type="journal article" date="2018" name="Front. Plant Sci.">
        <title>Red Clover (Trifolium pratense) and Zigzag Clover (T. medium) - A Picture of Genomic Similarities and Differences.</title>
        <authorList>
            <person name="Dluhosova J."/>
            <person name="Istvanek J."/>
            <person name="Nedelnik J."/>
            <person name="Repkova J."/>
        </authorList>
    </citation>
    <scope>NUCLEOTIDE SEQUENCE [LARGE SCALE GENOMIC DNA]</scope>
    <source>
        <strain evidence="2">cv. 10/8</strain>
        <tissue evidence="1">Leaf</tissue>
    </source>
</reference>
<accession>A0A392Q729</accession>
<feature type="non-terminal residue" evidence="1">
    <location>
        <position position="1"/>
    </location>
</feature>
<sequence length="104" mass="11587">CGRLPGLQSVVHDRMSRFNSIEGLLLGWNNWKAVQTQNGHNSEVQNNTKARQLRQRDYKLRRLQHGCESTETEGLQASEAAASIRDTNGEFVSAYMGGLSGYCS</sequence>
<name>A0A392Q729_9FABA</name>
<organism evidence="1 2">
    <name type="scientific">Trifolium medium</name>
    <dbReference type="NCBI Taxonomy" id="97028"/>
    <lineage>
        <taxon>Eukaryota</taxon>
        <taxon>Viridiplantae</taxon>
        <taxon>Streptophyta</taxon>
        <taxon>Embryophyta</taxon>
        <taxon>Tracheophyta</taxon>
        <taxon>Spermatophyta</taxon>
        <taxon>Magnoliopsida</taxon>
        <taxon>eudicotyledons</taxon>
        <taxon>Gunneridae</taxon>
        <taxon>Pentapetalae</taxon>
        <taxon>rosids</taxon>
        <taxon>fabids</taxon>
        <taxon>Fabales</taxon>
        <taxon>Fabaceae</taxon>
        <taxon>Papilionoideae</taxon>
        <taxon>50 kb inversion clade</taxon>
        <taxon>NPAAA clade</taxon>
        <taxon>Hologalegina</taxon>
        <taxon>IRL clade</taxon>
        <taxon>Trifolieae</taxon>
        <taxon>Trifolium</taxon>
    </lineage>
</organism>
<comment type="caution">
    <text evidence="1">The sequence shown here is derived from an EMBL/GenBank/DDBJ whole genome shotgun (WGS) entry which is preliminary data.</text>
</comment>
<dbReference type="AlphaFoldDB" id="A0A392Q729"/>
<proteinExistence type="predicted"/>
<dbReference type="Proteomes" id="UP000265520">
    <property type="component" value="Unassembled WGS sequence"/>
</dbReference>
<keyword evidence="2" id="KW-1185">Reference proteome</keyword>
<dbReference type="EMBL" id="LXQA010114426">
    <property type="protein sequence ID" value="MCI19356.1"/>
    <property type="molecule type" value="Genomic_DNA"/>
</dbReference>
<evidence type="ECO:0000313" key="1">
    <source>
        <dbReference type="EMBL" id="MCI19356.1"/>
    </source>
</evidence>
<evidence type="ECO:0000313" key="2">
    <source>
        <dbReference type="Proteomes" id="UP000265520"/>
    </source>
</evidence>